<name>A0A645IXM8_9ZZZZ</name>
<comment type="caution">
    <text evidence="1">The sequence shown here is derived from an EMBL/GenBank/DDBJ whole genome shotgun (WGS) entry which is preliminary data.</text>
</comment>
<reference evidence="1" key="1">
    <citation type="submission" date="2019-08" db="EMBL/GenBank/DDBJ databases">
        <authorList>
            <person name="Kucharzyk K."/>
            <person name="Murdoch R.W."/>
            <person name="Higgins S."/>
            <person name="Loffler F."/>
        </authorList>
    </citation>
    <scope>NUCLEOTIDE SEQUENCE</scope>
</reference>
<protein>
    <submittedName>
        <fullName evidence="1">Uncharacterized protein</fullName>
    </submittedName>
</protein>
<evidence type="ECO:0000313" key="1">
    <source>
        <dbReference type="EMBL" id="MPN56185.1"/>
    </source>
</evidence>
<dbReference type="AlphaFoldDB" id="A0A645IXM8"/>
<dbReference type="EMBL" id="VSSQ01126229">
    <property type="protein sequence ID" value="MPN56185.1"/>
    <property type="molecule type" value="Genomic_DNA"/>
</dbReference>
<organism evidence="1">
    <name type="scientific">bioreactor metagenome</name>
    <dbReference type="NCBI Taxonomy" id="1076179"/>
    <lineage>
        <taxon>unclassified sequences</taxon>
        <taxon>metagenomes</taxon>
        <taxon>ecological metagenomes</taxon>
    </lineage>
</organism>
<sequence length="134" mass="15057">MRRDLYSEKHRPFLADQEYNPYLATGDFTYQAAWTGPYFNLIRVLIRTTMLDAADELKAAWSAILSAGGPDAVPEATVEFDREIVSYAEAKAAAARLSPSPDHPMESVLALRREWTARAIEQYRRAAELARAGH</sequence>
<gene>
    <name evidence="1" type="ORF">SDC9_203871</name>
</gene>
<proteinExistence type="predicted"/>
<accession>A0A645IXM8</accession>